<dbReference type="InterPro" id="IPR000702">
    <property type="entry name" value="Ribosomal_uL6-like"/>
</dbReference>
<comment type="subunit">
    <text evidence="6">Part of the 50S ribosomal subunit.</text>
</comment>
<evidence type="ECO:0000313" key="10">
    <source>
        <dbReference type="EMBL" id="CAA7600156.1"/>
    </source>
</evidence>
<evidence type="ECO:0000256" key="7">
    <source>
        <dbReference type="RuleBase" id="RU003869"/>
    </source>
</evidence>
<dbReference type="RefSeq" id="WP_240983870.1">
    <property type="nucleotide sequence ID" value="NZ_CDGJ01000134.1"/>
</dbReference>
<keyword evidence="12" id="KW-1185">Reference proteome</keyword>
<name>A0A8S0XAN4_9FIRM</name>
<dbReference type="InterPro" id="IPR020040">
    <property type="entry name" value="Ribosomal_uL6_a/b-dom"/>
</dbReference>
<dbReference type="FunFam" id="3.90.930.12:FF:000002">
    <property type="entry name" value="50S ribosomal protein L6"/>
    <property type="match status" value="1"/>
</dbReference>
<keyword evidence="5 6" id="KW-0687">Ribonucleoprotein</keyword>
<dbReference type="KEGG" id="aacx:DEACI_0808"/>
<comment type="function">
    <text evidence="6 8">This protein binds to the 23S rRNA, and is important in its secondary structure. It is located near the subunit interface in the base of the L7/L12 stalk, and near the tRNA binding site of the peptidyltransferase center.</text>
</comment>
<evidence type="ECO:0000256" key="2">
    <source>
        <dbReference type="ARBA" id="ARBA00022730"/>
    </source>
</evidence>
<dbReference type="PRINTS" id="PR00059">
    <property type="entry name" value="RIBOSOMALL6"/>
</dbReference>
<dbReference type="NCBIfam" id="TIGR03654">
    <property type="entry name" value="L6_bact"/>
    <property type="match status" value="1"/>
</dbReference>
<evidence type="ECO:0000256" key="8">
    <source>
        <dbReference type="RuleBase" id="RU003870"/>
    </source>
</evidence>
<reference evidence="10" key="2">
    <citation type="submission" date="2020-01" db="EMBL/GenBank/DDBJ databases">
        <authorList>
            <person name="Hornung B."/>
        </authorList>
    </citation>
    <scope>NUCLEOTIDE SEQUENCE</scope>
    <source>
        <strain evidence="10">PacBioINE</strain>
    </source>
</reference>
<evidence type="ECO:0000313" key="11">
    <source>
        <dbReference type="EMBL" id="CEJ09534.1"/>
    </source>
</evidence>
<keyword evidence="2 6" id="KW-0699">rRNA-binding</keyword>
<dbReference type="PANTHER" id="PTHR11655:SF14">
    <property type="entry name" value="LARGE RIBOSOMAL SUBUNIT PROTEIN UL6M"/>
    <property type="match status" value="1"/>
</dbReference>
<organism evidence="10">
    <name type="scientific">Acididesulfobacillus acetoxydans</name>
    <dbReference type="NCBI Taxonomy" id="1561005"/>
    <lineage>
        <taxon>Bacteria</taxon>
        <taxon>Bacillati</taxon>
        <taxon>Bacillota</taxon>
        <taxon>Clostridia</taxon>
        <taxon>Eubacteriales</taxon>
        <taxon>Peptococcaceae</taxon>
        <taxon>Acididesulfobacillus</taxon>
    </lineage>
</organism>
<dbReference type="InterPro" id="IPR019906">
    <property type="entry name" value="Ribosomal_uL6_bac-type"/>
</dbReference>
<evidence type="ECO:0000256" key="6">
    <source>
        <dbReference type="HAMAP-Rule" id="MF_01365"/>
    </source>
</evidence>
<dbReference type="Proteomes" id="UP000836597">
    <property type="component" value="Chromosome"/>
</dbReference>
<evidence type="ECO:0000313" key="12">
    <source>
        <dbReference type="Proteomes" id="UP001071230"/>
    </source>
</evidence>
<dbReference type="HAMAP" id="MF_01365_B">
    <property type="entry name" value="Ribosomal_uL6_B"/>
    <property type="match status" value="1"/>
</dbReference>
<reference evidence="11" key="1">
    <citation type="submission" date="2014-11" db="EMBL/GenBank/DDBJ databases">
        <authorList>
            <person name="Hornung B.V."/>
        </authorList>
    </citation>
    <scope>NUCLEOTIDE SEQUENCE</scope>
    <source>
        <strain evidence="11">INE</strain>
    </source>
</reference>
<dbReference type="EMBL" id="CDGJ01000134">
    <property type="protein sequence ID" value="CEJ09534.1"/>
    <property type="molecule type" value="Genomic_DNA"/>
</dbReference>
<dbReference type="PANTHER" id="PTHR11655">
    <property type="entry name" value="60S/50S RIBOSOMAL PROTEIN L6/L9"/>
    <property type="match status" value="1"/>
</dbReference>
<dbReference type="Pfam" id="PF00347">
    <property type="entry name" value="Ribosomal_L6"/>
    <property type="match status" value="2"/>
</dbReference>
<feature type="domain" description="Large ribosomal subunit protein uL6 alpha-beta" evidence="9">
    <location>
        <begin position="90"/>
        <end position="164"/>
    </location>
</feature>
<dbReference type="PIRSF" id="PIRSF002162">
    <property type="entry name" value="Ribosomal_L6"/>
    <property type="match status" value="1"/>
</dbReference>
<dbReference type="AlphaFoldDB" id="A0A8S0XAN4"/>
<accession>A0A8S0XAN4</accession>
<dbReference type="Gene3D" id="3.90.930.12">
    <property type="entry name" value="Ribosomal protein L6, alpha-beta domain"/>
    <property type="match status" value="2"/>
</dbReference>
<proteinExistence type="inferred from homology"/>
<evidence type="ECO:0000259" key="9">
    <source>
        <dbReference type="Pfam" id="PF00347"/>
    </source>
</evidence>
<dbReference type="FunFam" id="3.90.930.12:FF:000001">
    <property type="entry name" value="50S ribosomal protein L6"/>
    <property type="match status" value="1"/>
</dbReference>
<keyword evidence="4 6" id="KW-0689">Ribosomal protein</keyword>
<gene>
    <name evidence="6" type="primary">rplF</name>
    <name evidence="10" type="ORF">DEACI_0808</name>
    <name evidence="11" type="ORF">DEACI_4019</name>
</gene>
<dbReference type="InterPro" id="IPR002358">
    <property type="entry name" value="Ribosomal_uL6_CS"/>
</dbReference>
<dbReference type="GO" id="GO:0019843">
    <property type="term" value="F:rRNA binding"/>
    <property type="evidence" value="ECO:0007669"/>
    <property type="project" value="UniProtKB-UniRule"/>
</dbReference>
<feature type="domain" description="Large ribosomal subunit protein uL6 alpha-beta" evidence="9">
    <location>
        <begin position="11"/>
        <end position="82"/>
    </location>
</feature>
<dbReference type="GO" id="GO:0003735">
    <property type="term" value="F:structural constituent of ribosome"/>
    <property type="evidence" value="ECO:0007669"/>
    <property type="project" value="UniProtKB-UniRule"/>
</dbReference>
<evidence type="ECO:0000256" key="4">
    <source>
        <dbReference type="ARBA" id="ARBA00022980"/>
    </source>
</evidence>
<sequence length="184" mass="19522">MSRIGKLPIGIPGGVVVKMEGNTVTVQGPKGSLTKELHPSIHLAVEDGQILVTRSGDEPADRSLHGLTRSLVANMVQGVTDGFSKGLELVGVGYRAAKQGNKLVLTVGKSHPVELTPSEGIEIEVPAPTKILVKGMDKEKVGAFAAIVRTQREPEPYKGKGIKYENEVIRRKVGKTGGKKGAKK</sequence>
<dbReference type="InterPro" id="IPR036789">
    <property type="entry name" value="Ribosomal_uL6-like_a/b-dom_sf"/>
</dbReference>
<dbReference type="GO" id="GO:0002181">
    <property type="term" value="P:cytoplasmic translation"/>
    <property type="evidence" value="ECO:0007669"/>
    <property type="project" value="TreeGrafter"/>
</dbReference>
<keyword evidence="3 6" id="KW-0694">RNA-binding</keyword>
<dbReference type="GO" id="GO:0022625">
    <property type="term" value="C:cytosolic large ribosomal subunit"/>
    <property type="evidence" value="ECO:0007669"/>
    <property type="project" value="UniProtKB-UniRule"/>
</dbReference>
<dbReference type="PROSITE" id="PS00525">
    <property type="entry name" value="RIBOSOMAL_L6_1"/>
    <property type="match status" value="1"/>
</dbReference>
<dbReference type="SUPFAM" id="SSF56053">
    <property type="entry name" value="Ribosomal protein L6"/>
    <property type="match status" value="2"/>
</dbReference>
<evidence type="ECO:0000256" key="1">
    <source>
        <dbReference type="ARBA" id="ARBA00009356"/>
    </source>
</evidence>
<dbReference type="Proteomes" id="UP001071230">
    <property type="component" value="Unassembled WGS sequence"/>
</dbReference>
<evidence type="ECO:0000256" key="3">
    <source>
        <dbReference type="ARBA" id="ARBA00022884"/>
    </source>
</evidence>
<comment type="similarity">
    <text evidence="1 6 7">Belongs to the universal ribosomal protein uL6 family.</text>
</comment>
<protein>
    <recommendedName>
        <fullName evidence="6">Large ribosomal subunit protein uL6</fullName>
    </recommendedName>
</protein>
<evidence type="ECO:0000256" key="5">
    <source>
        <dbReference type="ARBA" id="ARBA00023274"/>
    </source>
</evidence>
<dbReference type="EMBL" id="LR746496">
    <property type="protein sequence ID" value="CAA7600156.1"/>
    <property type="molecule type" value="Genomic_DNA"/>
</dbReference>